<dbReference type="RefSeq" id="WP_010601588.1">
    <property type="nucleotide sequence ID" value="NZ_JAPJUH010000004.1"/>
</dbReference>
<protein>
    <submittedName>
        <fullName evidence="3">SPFH domain-containing protein</fullName>
    </submittedName>
</protein>
<proteinExistence type="predicted"/>
<dbReference type="EMBL" id="JAPJUH010000004">
    <property type="protein sequence ID" value="MCX3265734.1"/>
    <property type="molecule type" value="Genomic_DNA"/>
</dbReference>
<evidence type="ECO:0000259" key="2">
    <source>
        <dbReference type="Pfam" id="PF13421"/>
    </source>
</evidence>
<gene>
    <name evidence="3" type="ORF">OQZ29_13315</name>
</gene>
<evidence type="ECO:0000259" key="1">
    <source>
        <dbReference type="Pfam" id="PF09851"/>
    </source>
</evidence>
<feature type="domain" description="SPFH" evidence="2">
    <location>
        <begin position="26"/>
        <end position="234"/>
    </location>
</feature>
<feature type="domain" description="SHOCT" evidence="1">
    <location>
        <begin position="304"/>
        <end position="328"/>
    </location>
</feature>
<dbReference type="AlphaFoldDB" id="A0A9X3DE29"/>
<name>A0A9X3DE29_9SPHI</name>
<comment type="caution">
    <text evidence="3">The sequence shown here is derived from an EMBL/GenBank/DDBJ whole genome shotgun (WGS) entry which is preliminary data.</text>
</comment>
<dbReference type="Pfam" id="PF13421">
    <property type="entry name" value="Band_7_1"/>
    <property type="match status" value="1"/>
</dbReference>
<dbReference type="Proteomes" id="UP001142592">
    <property type="component" value="Unassembled WGS sequence"/>
</dbReference>
<sequence length="333" mass="36987">MGIIKFFKNQLSQVIEWDNQNPEILVYKFPSANDELKNASKLIIGPGQGALLVYEGKLTDEITTEGIFDLETDNHPFITTLLKLRTAFESEHKLKVYFYRTSENVNQGWGTAQAIKYVDPVYKIPVELGANGSFSFAIADAKHLFTNVIGSADKYLVADARQMLQSRFPQGIAATLAQSGVSYQNIDAQLPQLSQMIKDQINGEVAKLGFMLTDFKLNGTMFDEGTKERIDRIANITADNLAAGEGGLTYVELEKLRALRDAARNEGGLAGAGLQFGVGMEIGKTFDTIRNDQIDSSSTDPVLKLQQLKLLLDEGIITQDEFDQKKKDWLSRF</sequence>
<dbReference type="InterPro" id="IPR018649">
    <property type="entry name" value="SHOCT"/>
</dbReference>
<dbReference type="PANTHER" id="PTHR37826:SF2">
    <property type="entry name" value="ZINC-RIBBON DOMAIN-CONTAINING PROTEIN"/>
    <property type="match status" value="1"/>
</dbReference>
<evidence type="ECO:0000313" key="4">
    <source>
        <dbReference type="Proteomes" id="UP001142592"/>
    </source>
</evidence>
<reference evidence="3" key="1">
    <citation type="submission" date="2022-11" db="EMBL/GenBank/DDBJ databases">
        <authorList>
            <person name="Graham C."/>
            <person name="Newman J.D."/>
        </authorList>
    </citation>
    <scope>NUCLEOTIDE SEQUENCE</scope>
    <source>
        <strain evidence="3">DSM 19486</strain>
    </source>
</reference>
<dbReference type="Pfam" id="PF09851">
    <property type="entry name" value="SHOCT"/>
    <property type="match status" value="1"/>
</dbReference>
<organism evidence="3 4">
    <name type="scientific">Pedobacter agri</name>
    <dbReference type="NCBI Taxonomy" id="454586"/>
    <lineage>
        <taxon>Bacteria</taxon>
        <taxon>Pseudomonadati</taxon>
        <taxon>Bacteroidota</taxon>
        <taxon>Sphingobacteriia</taxon>
        <taxon>Sphingobacteriales</taxon>
        <taxon>Sphingobacteriaceae</taxon>
        <taxon>Pedobacter</taxon>
    </lineage>
</organism>
<dbReference type="CDD" id="cd03408">
    <property type="entry name" value="SPFH_like_u1"/>
    <property type="match status" value="1"/>
</dbReference>
<dbReference type="InterPro" id="IPR033880">
    <property type="entry name" value="SPFH_YdjI"/>
</dbReference>
<evidence type="ECO:0000313" key="3">
    <source>
        <dbReference type="EMBL" id="MCX3265734.1"/>
    </source>
</evidence>
<keyword evidence="4" id="KW-1185">Reference proteome</keyword>
<accession>A0A9X3DE29</accession>
<dbReference type="PANTHER" id="PTHR37826">
    <property type="entry name" value="FLOTILLIN BAND_7_5 DOMAIN PROTEIN"/>
    <property type="match status" value="1"/>
</dbReference>